<comment type="function">
    <text evidence="10">Forms passive diffusion pores that allow small molecular weight hydrophilic materials across the outer membrane.</text>
</comment>
<keyword evidence="7 10" id="KW-0626">Porin</keyword>
<comment type="domain">
    <text evidence="10">Consists of 16-stranded beta-barrel sheets, with large surface-exposed loops, that form a transmembrane pore at the center of each barrel. The pore is partially ocluded by a peptide loop that folds into the pore lumen.</text>
</comment>
<evidence type="ECO:0000313" key="12">
    <source>
        <dbReference type="Proteomes" id="UP001241603"/>
    </source>
</evidence>
<dbReference type="Proteomes" id="UP001241603">
    <property type="component" value="Unassembled WGS sequence"/>
</dbReference>
<evidence type="ECO:0000313" key="11">
    <source>
        <dbReference type="EMBL" id="MDQ0439394.1"/>
    </source>
</evidence>
<evidence type="ECO:0000256" key="10">
    <source>
        <dbReference type="RuleBase" id="RU364005"/>
    </source>
</evidence>
<dbReference type="RefSeq" id="WP_266350279.1">
    <property type="nucleotide sequence ID" value="NZ_JAPKNG010000005.1"/>
</dbReference>
<protein>
    <recommendedName>
        <fullName evidence="10">Porin</fullName>
    </recommendedName>
</protein>
<dbReference type="Pfam" id="PF02530">
    <property type="entry name" value="Porin_2"/>
    <property type="match status" value="1"/>
</dbReference>
<keyword evidence="6 10" id="KW-0406">Ion transport</keyword>
<name>A0ABU0HD23_9HYPH</name>
<comment type="similarity">
    <text evidence="1 10">Belongs to the alphaproteobacteria porin family.</text>
</comment>
<organism evidence="11 12">
    <name type="scientific">Kaistia dalseonensis</name>
    <dbReference type="NCBI Taxonomy" id="410840"/>
    <lineage>
        <taxon>Bacteria</taxon>
        <taxon>Pseudomonadati</taxon>
        <taxon>Pseudomonadota</taxon>
        <taxon>Alphaproteobacteria</taxon>
        <taxon>Hyphomicrobiales</taxon>
        <taxon>Kaistiaceae</taxon>
        <taxon>Kaistia</taxon>
    </lineage>
</organism>
<evidence type="ECO:0000256" key="3">
    <source>
        <dbReference type="ARBA" id="ARBA00022452"/>
    </source>
</evidence>
<dbReference type="EMBL" id="JAUSVO010000005">
    <property type="protein sequence ID" value="MDQ0439394.1"/>
    <property type="molecule type" value="Genomic_DNA"/>
</dbReference>
<feature type="signal peptide" evidence="10">
    <location>
        <begin position="1"/>
        <end position="18"/>
    </location>
</feature>
<feature type="chain" id="PRO_5044981279" description="Porin" evidence="10">
    <location>
        <begin position="19"/>
        <end position="94"/>
    </location>
</feature>
<evidence type="ECO:0000256" key="2">
    <source>
        <dbReference type="ARBA" id="ARBA00022448"/>
    </source>
</evidence>
<evidence type="ECO:0000256" key="9">
    <source>
        <dbReference type="ARBA" id="ARBA00023237"/>
    </source>
</evidence>
<keyword evidence="9 10" id="KW-0998">Cell outer membrane</keyword>
<evidence type="ECO:0000256" key="6">
    <source>
        <dbReference type="ARBA" id="ARBA00023065"/>
    </source>
</evidence>
<proteinExistence type="inferred from homology"/>
<evidence type="ECO:0000256" key="7">
    <source>
        <dbReference type="ARBA" id="ARBA00023114"/>
    </source>
</evidence>
<dbReference type="InterPro" id="IPR003684">
    <property type="entry name" value="Porin_alphabac"/>
</dbReference>
<evidence type="ECO:0000256" key="1">
    <source>
        <dbReference type="ARBA" id="ARBA00009521"/>
    </source>
</evidence>
<comment type="subcellular location">
    <subcellularLocation>
        <location evidence="10">Cell outer membrane</location>
        <topology evidence="10">Multi-pass membrane protein</topology>
    </subcellularLocation>
</comment>
<keyword evidence="3 10" id="KW-1134">Transmembrane beta strand</keyword>
<evidence type="ECO:0000256" key="8">
    <source>
        <dbReference type="ARBA" id="ARBA00023136"/>
    </source>
</evidence>
<keyword evidence="5 10" id="KW-0732">Signal</keyword>
<keyword evidence="8 10" id="KW-0472">Membrane</keyword>
<sequence>MAATLLLASTLASGHALAADGFSLGNGTLNGSKAGSSKADETTTANLQPDDESYKKICDAFGEGFVYAANGVCVKIGGFVKFGTSFGGGSLYRR</sequence>
<reference evidence="11 12" key="1">
    <citation type="submission" date="2023-07" db="EMBL/GenBank/DDBJ databases">
        <title>Genomic Encyclopedia of Type Strains, Phase IV (KMG-IV): sequencing the most valuable type-strain genomes for metagenomic binning, comparative biology and taxonomic classification.</title>
        <authorList>
            <person name="Goeker M."/>
        </authorList>
    </citation>
    <scope>NUCLEOTIDE SEQUENCE [LARGE SCALE GENOMIC DNA]</scope>
    <source>
        <strain evidence="11 12">B6-8</strain>
    </source>
</reference>
<comment type="caution">
    <text evidence="11">The sequence shown here is derived from an EMBL/GenBank/DDBJ whole genome shotgun (WGS) entry which is preliminary data.</text>
</comment>
<accession>A0ABU0HD23</accession>
<keyword evidence="4 10" id="KW-0812">Transmembrane</keyword>
<evidence type="ECO:0000256" key="5">
    <source>
        <dbReference type="ARBA" id="ARBA00022729"/>
    </source>
</evidence>
<keyword evidence="2 10" id="KW-0813">Transport</keyword>
<gene>
    <name evidence="11" type="ORF">QO014_003795</name>
</gene>
<keyword evidence="12" id="KW-1185">Reference proteome</keyword>
<evidence type="ECO:0000256" key="4">
    <source>
        <dbReference type="ARBA" id="ARBA00022692"/>
    </source>
</evidence>